<dbReference type="OrthoDB" id="9792276at2"/>
<dbReference type="EMBL" id="VWPK01000001">
    <property type="protein sequence ID" value="KAA5614777.1"/>
    <property type="molecule type" value="Genomic_DNA"/>
</dbReference>
<keyword evidence="5" id="KW-0408">Iron</keyword>
<evidence type="ECO:0000256" key="3">
    <source>
        <dbReference type="ARBA" id="ARBA00022691"/>
    </source>
</evidence>
<reference evidence="8 9" key="1">
    <citation type="submission" date="2019-09" db="EMBL/GenBank/DDBJ databases">
        <title>Genome sequence of Rhodovastum atsumiense, a diverse member of the Acetobacteraceae family of non-sulfur purple photosynthetic bacteria.</title>
        <authorList>
            <person name="Meyer T."/>
            <person name="Kyndt J."/>
        </authorList>
    </citation>
    <scope>NUCLEOTIDE SEQUENCE [LARGE SCALE GENOMIC DNA]</scope>
    <source>
        <strain evidence="8 9">DSM 21279</strain>
    </source>
</reference>
<dbReference type="InterPro" id="IPR013785">
    <property type="entry name" value="Aldolase_TIM"/>
</dbReference>
<dbReference type="Gene3D" id="3.20.20.70">
    <property type="entry name" value="Aldolase class I"/>
    <property type="match status" value="1"/>
</dbReference>
<evidence type="ECO:0000256" key="6">
    <source>
        <dbReference type="ARBA" id="ARBA00023014"/>
    </source>
</evidence>
<dbReference type="SFLD" id="SFLDG01094">
    <property type="entry name" value="Uncharacterised_Radical_SAM_Su"/>
    <property type="match status" value="1"/>
</dbReference>
<organism evidence="8 9">
    <name type="scientific">Rhodovastum atsumiense</name>
    <dbReference type="NCBI Taxonomy" id="504468"/>
    <lineage>
        <taxon>Bacteria</taxon>
        <taxon>Pseudomonadati</taxon>
        <taxon>Pseudomonadota</taxon>
        <taxon>Alphaproteobacteria</taxon>
        <taxon>Acetobacterales</taxon>
        <taxon>Acetobacteraceae</taxon>
        <taxon>Rhodovastum</taxon>
    </lineage>
</organism>
<dbReference type="InterPro" id="IPR012840">
    <property type="entry name" value="NrdG2"/>
</dbReference>
<comment type="cofactor">
    <cofactor evidence="1">
        <name>[4Fe-4S] cluster</name>
        <dbReference type="ChEBI" id="CHEBI:49883"/>
    </cofactor>
</comment>
<feature type="domain" description="Radical SAM core" evidence="7">
    <location>
        <begin position="28"/>
        <end position="238"/>
    </location>
</feature>
<evidence type="ECO:0000256" key="1">
    <source>
        <dbReference type="ARBA" id="ARBA00001966"/>
    </source>
</evidence>
<dbReference type="InterPro" id="IPR058240">
    <property type="entry name" value="rSAM_sf"/>
</dbReference>
<dbReference type="GO" id="GO:0046872">
    <property type="term" value="F:metal ion binding"/>
    <property type="evidence" value="ECO:0007669"/>
    <property type="project" value="UniProtKB-KW"/>
</dbReference>
<keyword evidence="2" id="KW-0004">4Fe-4S</keyword>
<dbReference type="NCBIfam" id="TIGR02495">
    <property type="entry name" value="NrdG2"/>
    <property type="match status" value="1"/>
</dbReference>
<evidence type="ECO:0000313" key="9">
    <source>
        <dbReference type="Proteomes" id="UP000325255"/>
    </source>
</evidence>
<keyword evidence="4" id="KW-0479">Metal-binding</keyword>
<dbReference type="SUPFAM" id="SSF102114">
    <property type="entry name" value="Radical SAM enzymes"/>
    <property type="match status" value="1"/>
</dbReference>
<dbReference type="PROSITE" id="PS51918">
    <property type="entry name" value="RADICAL_SAM"/>
    <property type="match status" value="1"/>
</dbReference>
<dbReference type="PANTHER" id="PTHR30352">
    <property type="entry name" value="PYRUVATE FORMATE-LYASE-ACTIVATING ENZYME"/>
    <property type="match status" value="1"/>
</dbReference>
<dbReference type="PANTHER" id="PTHR30352:SF13">
    <property type="entry name" value="GLYCYL-RADICAL ENZYME ACTIVATING ENZYME YJJW-RELATED"/>
    <property type="match status" value="1"/>
</dbReference>
<evidence type="ECO:0000256" key="2">
    <source>
        <dbReference type="ARBA" id="ARBA00022485"/>
    </source>
</evidence>
<evidence type="ECO:0000259" key="7">
    <source>
        <dbReference type="PROSITE" id="PS51918"/>
    </source>
</evidence>
<keyword evidence="6" id="KW-0411">Iron-sulfur</keyword>
<dbReference type="GO" id="GO:0051539">
    <property type="term" value="F:4 iron, 4 sulfur cluster binding"/>
    <property type="evidence" value="ECO:0007669"/>
    <property type="project" value="UniProtKB-KW"/>
</dbReference>
<accession>A0A5M6J3U7</accession>
<keyword evidence="9" id="KW-1185">Reference proteome</keyword>
<protein>
    <submittedName>
        <fullName evidence="8">Anaerobic ribonucleoside-triphosphate reductase activating protein</fullName>
    </submittedName>
</protein>
<keyword evidence="3" id="KW-0949">S-adenosyl-L-methionine</keyword>
<name>A0A5M6J3U7_9PROT</name>
<evidence type="ECO:0000256" key="4">
    <source>
        <dbReference type="ARBA" id="ARBA00022723"/>
    </source>
</evidence>
<dbReference type="AlphaFoldDB" id="A0A5M6J3U7"/>
<dbReference type="Pfam" id="PF04055">
    <property type="entry name" value="Radical_SAM"/>
    <property type="match status" value="1"/>
</dbReference>
<dbReference type="InterPro" id="IPR007197">
    <property type="entry name" value="rSAM"/>
</dbReference>
<dbReference type="GO" id="GO:0003824">
    <property type="term" value="F:catalytic activity"/>
    <property type="evidence" value="ECO:0007669"/>
    <property type="project" value="InterPro"/>
</dbReference>
<dbReference type="SFLD" id="SFLDS00029">
    <property type="entry name" value="Radical_SAM"/>
    <property type="match status" value="1"/>
</dbReference>
<evidence type="ECO:0000313" key="8">
    <source>
        <dbReference type="EMBL" id="KAA5614777.1"/>
    </source>
</evidence>
<dbReference type="CDD" id="cd01335">
    <property type="entry name" value="Radical_SAM"/>
    <property type="match status" value="1"/>
</dbReference>
<dbReference type="Proteomes" id="UP000325255">
    <property type="component" value="Unassembled WGS sequence"/>
</dbReference>
<proteinExistence type="predicted"/>
<evidence type="ECO:0000256" key="5">
    <source>
        <dbReference type="ARBA" id="ARBA00023004"/>
    </source>
</evidence>
<gene>
    <name evidence="8" type="ORF">F1189_00230</name>
</gene>
<comment type="caution">
    <text evidence="8">The sequence shown here is derived from an EMBL/GenBank/DDBJ whole genome shotgun (WGS) entry which is preliminary data.</text>
</comment>
<sequence>MPATPTDHATAADGLAVGGVTGFSTCDWPGELVATVFCQGCPWDCGYCHNPHLRAAGPGPVAWTEVLARLRTRIGLLDGVVFSGGEPTLQAKLPAAIRAVRDLGFRVGLHTAGPYPDRLAAVLDLVDWVGFDAKAPFDRYPEITGVPDSGLRARESLRRVLAAGIACEVRTTVHPALLDAGALTQLADELVALGVRDYAAQAFRPTGCRPDFVQAHAPLPLRLPSGLEGRFARFTVRG</sequence>
<dbReference type="InterPro" id="IPR034457">
    <property type="entry name" value="Organic_radical-activating"/>
</dbReference>